<evidence type="ECO:0000256" key="2">
    <source>
        <dbReference type="ARBA" id="ARBA00004834"/>
    </source>
</evidence>
<evidence type="ECO:0000256" key="1">
    <source>
        <dbReference type="ARBA" id="ARBA00000375"/>
    </source>
</evidence>
<feature type="active site" description="Proton donor" evidence="8">
    <location>
        <position position="234"/>
    </location>
</feature>
<dbReference type="InterPro" id="IPR023296">
    <property type="entry name" value="Glyco_hydro_beta-prop_sf"/>
</dbReference>
<feature type="signal peptide" evidence="10">
    <location>
        <begin position="1"/>
        <end position="16"/>
    </location>
</feature>
<dbReference type="InterPro" id="IPR016840">
    <property type="entry name" value="Glyco_hydro_43_endo_a_Ara-ase"/>
</dbReference>
<reference evidence="11" key="1">
    <citation type="submission" date="2023-08" db="EMBL/GenBank/DDBJ databases">
        <title>Black Yeasts Isolated from many extreme environments.</title>
        <authorList>
            <person name="Coleine C."/>
            <person name="Stajich J.E."/>
            <person name="Selbmann L."/>
        </authorList>
    </citation>
    <scope>NUCLEOTIDE SEQUENCE</scope>
    <source>
        <strain evidence="11">CCFEE 5401</strain>
    </source>
</reference>
<dbReference type="EMBL" id="JAVRRL010000002">
    <property type="protein sequence ID" value="KAK5118492.1"/>
    <property type="molecule type" value="Genomic_DNA"/>
</dbReference>
<evidence type="ECO:0000256" key="4">
    <source>
        <dbReference type="ARBA" id="ARBA00012586"/>
    </source>
</evidence>
<dbReference type="CDD" id="cd18831">
    <property type="entry name" value="GH43_AnAbnA-like"/>
    <property type="match status" value="1"/>
</dbReference>
<comment type="catalytic activity">
    <reaction evidence="1 7">
        <text>Endohydrolysis of (1-&gt;5)-alpha-arabinofuranosidic linkages in (1-&gt;5)-arabinans.</text>
        <dbReference type="EC" id="3.2.1.99"/>
    </reaction>
</comment>
<evidence type="ECO:0000256" key="6">
    <source>
        <dbReference type="ARBA" id="ARBA00023295"/>
    </source>
</evidence>
<dbReference type="AlphaFoldDB" id="A0AAN7YSS0"/>
<dbReference type="GO" id="GO:0005975">
    <property type="term" value="P:carbohydrate metabolic process"/>
    <property type="evidence" value="ECO:0007669"/>
    <property type="project" value="InterPro"/>
</dbReference>
<comment type="caution">
    <text evidence="11">The sequence shown here is derived from an EMBL/GenBank/DDBJ whole genome shotgun (WGS) entry which is preliminary data.</text>
</comment>
<evidence type="ECO:0000313" key="11">
    <source>
        <dbReference type="EMBL" id="KAK5118492.1"/>
    </source>
</evidence>
<dbReference type="InterPro" id="IPR006710">
    <property type="entry name" value="Glyco_hydro_43"/>
</dbReference>
<dbReference type="PANTHER" id="PTHR43301">
    <property type="entry name" value="ARABINAN ENDO-1,5-ALPHA-L-ARABINOSIDASE"/>
    <property type="match status" value="1"/>
</dbReference>
<keyword evidence="5 7" id="KW-0378">Hydrolase</keyword>
<protein>
    <recommendedName>
        <fullName evidence="4 7">Arabinan endo-1,5-alpha-L-arabinosidase</fullName>
        <ecNumber evidence="4 7">3.2.1.99</ecNumber>
    </recommendedName>
</protein>
<dbReference type="Proteomes" id="UP001310890">
    <property type="component" value="Unassembled WGS sequence"/>
</dbReference>
<feature type="site" description="Important for catalytic activity, responsible for pKa modulation of the active site Glu and correct orientation of both the proton donor and substrate" evidence="9">
    <location>
        <position position="180"/>
    </location>
</feature>
<dbReference type="Pfam" id="PF04616">
    <property type="entry name" value="Glyco_hydro_43"/>
    <property type="match status" value="1"/>
</dbReference>
<feature type="active site" description="Proton acceptor" evidence="8">
    <location>
        <position position="59"/>
    </location>
</feature>
<evidence type="ECO:0000313" key="12">
    <source>
        <dbReference type="Proteomes" id="UP001310890"/>
    </source>
</evidence>
<dbReference type="InterPro" id="IPR050727">
    <property type="entry name" value="GH43_arabinanases"/>
</dbReference>
<dbReference type="GO" id="GO:0046558">
    <property type="term" value="F:arabinan endo-1,5-alpha-L-arabinosidase activity"/>
    <property type="evidence" value="ECO:0007669"/>
    <property type="project" value="UniProtKB-EC"/>
</dbReference>
<proteinExistence type="inferred from homology"/>
<dbReference type="PIRSF" id="PIRSF026534">
    <property type="entry name" value="Endo_alpha-L-arabinosidase"/>
    <property type="match status" value="1"/>
</dbReference>
<dbReference type="SUPFAM" id="SSF75005">
    <property type="entry name" value="Arabinanase/levansucrase/invertase"/>
    <property type="match status" value="1"/>
</dbReference>
<evidence type="ECO:0000256" key="3">
    <source>
        <dbReference type="ARBA" id="ARBA00009865"/>
    </source>
</evidence>
<name>A0AAN7YSS0_9PEZI</name>
<gene>
    <name evidence="11" type="ORF">LTR62_003007</name>
</gene>
<comment type="pathway">
    <text evidence="2 7">Glycan metabolism; L-arabinan degradation.</text>
</comment>
<evidence type="ECO:0000256" key="7">
    <source>
        <dbReference type="PIRNR" id="PIRNR026534"/>
    </source>
</evidence>
<accession>A0AAN7YSS0</accession>
<keyword evidence="10" id="KW-0732">Signal</keyword>
<dbReference type="PANTHER" id="PTHR43301:SF5">
    <property type="entry name" value="ARABINAN ENDO-1,5-ALPHA-L-ARABINOSIDASE D-RELATED"/>
    <property type="match status" value="1"/>
</dbReference>
<evidence type="ECO:0000256" key="9">
    <source>
        <dbReference type="PIRSR" id="PIRSR606710-2"/>
    </source>
</evidence>
<evidence type="ECO:0000256" key="10">
    <source>
        <dbReference type="SAM" id="SignalP"/>
    </source>
</evidence>
<organism evidence="11 12">
    <name type="scientific">Meristemomyces frigidus</name>
    <dbReference type="NCBI Taxonomy" id="1508187"/>
    <lineage>
        <taxon>Eukaryota</taxon>
        <taxon>Fungi</taxon>
        <taxon>Dikarya</taxon>
        <taxon>Ascomycota</taxon>
        <taxon>Pezizomycotina</taxon>
        <taxon>Dothideomycetes</taxon>
        <taxon>Dothideomycetidae</taxon>
        <taxon>Mycosphaerellales</taxon>
        <taxon>Teratosphaeriaceae</taxon>
        <taxon>Meristemomyces</taxon>
    </lineage>
</organism>
<keyword evidence="6 7" id="KW-0326">Glycosidase</keyword>
<comment type="similarity">
    <text evidence="3 7">Belongs to the glycosyl hydrolase 43 family.</text>
</comment>
<feature type="chain" id="PRO_5042893524" description="Arabinan endo-1,5-alpha-L-arabinosidase" evidence="10">
    <location>
        <begin position="17"/>
        <end position="363"/>
    </location>
</feature>
<evidence type="ECO:0000256" key="5">
    <source>
        <dbReference type="ARBA" id="ARBA00022801"/>
    </source>
</evidence>
<dbReference type="EC" id="3.2.1.99" evidence="4 7"/>
<evidence type="ECO:0000256" key="8">
    <source>
        <dbReference type="PIRSR" id="PIRSR606710-1"/>
    </source>
</evidence>
<dbReference type="Gene3D" id="2.115.10.20">
    <property type="entry name" value="Glycosyl hydrolase domain, family 43"/>
    <property type="match status" value="1"/>
</dbReference>
<sequence>MSALLALALLASTALGAPVSSSNIYAAANWPLPHTVTGDDDSAHPNDATQGWGGIHVHDPSIVLGPDGHYFSFSTHGLTAISRASVAGSLDGDWKILGSVLKGKSVVSSSGSADPWAPDVHKVGSTYYDFYSVSQFGSQVSSIGLATSTTLLPGSWTDHGAILSSSPTAAYPLNTTNAIDAALFVDPKTNIPYLNYGSFWSDIFQVQLSFDLTKANLKTAVGLSFDPAGTQAEEGSYMSYSAAQGYYYLWYSHGICCNYNPSSLPAKGTEYSIRVGRSKAPTGPFVDSNGVDLRRGGGHIVYGSHGPIYGPGGQGVLSGYHGRDVLYFHYVNTTSDPKYADNLKLLGWDYINYSAGWPVLSYD</sequence>